<dbReference type="OrthoDB" id="1821080at2"/>
<dbReference type="AlphaFoldDB" id="E9S845"/>
<keyword evidence="3" id="KW-1185">Reference proteome</keyword>
<feature type="transmembrane region" description="Helical" evidence="1">
    <location>
        <begin position="92"/>
        <end position="115"/>
    </location>
</feature>
<comment type="caution">
    <text evidence="2">The sequence shown here is derived from an EMBL/GenBank/DDBJ whole genome shotgun (WGS) entry which is preliminary data.</text>
</comment>
<keyword evidence="1" id="KW-0812">Transmembrane</keyword>
<keyword evidence="1" id="KW-1133">Transmembrane helix</keyword>
<organism evidence="2 3">
    <name type="scientific">Ruminococcus albus 8</name>
    <dbReference type="NCBI Taxonomy" id="246199"/>
    <lineage>
        <taxon>Bacteria</taxon>
        <taxon>Bacillati</taxon>
        <taxon>Bacillota</taxon>
        <taxon>Clostridia</taxon>
        <taxon>Eubacteriales</taxon>
        <taxon>Oscillospiraceae</taxon>
        <taxon>Ruminococcus</taxon>
    </lineage>
</organism>
<dbReference type="Proteomes" id="UP000004259">
    <property type="component" value="Unassembled WGS sequence"/>
</dbReference>
<evidence type="ECO:0000313" key="3">
    <source>
        <dbReference type="Proteomes" id="UP000004259"/>
    </source>
</evidence>
<feature type="transmembrane region" description="Helical" evidence="1">
    <location>
        <begin position="20"/>
        <end position="43"/>
    </location>
</feature>
<protein>
    <submittedName>
        <fullName evidence="2">Uncharacterized protein</fullName>
    </submittedName>
</protein>
<evidence type="ECO:0000256" key="1">
    <source>
        <dbReference type="SAM" id="Phobius"/>
    </source>
</evidence>
<sequence>MENKEDTALSGGSSVIRPLLSMICKWGAVMTAVCFAVTLLWGFKFSQLLGFGIGYAFMCGQYHYFGRCCEIAVTLDRKAAVRKMRTCYALRMSALVLISCAAAYTGIANFTGVLIPQLFPRMILTADHFIGRKG</sequence>
<dbReference type="STRING" id="246199.CUS_7421"/>
<accession>E9S845</accession>
<keyword evidence="1" id="KW-0472">Membrane</keyword>
<dbReference type="eggNOG" id="ENOG5030UCB">
    <property type="taxonomic scope" value="Bacteria"/>
</dbReference>
<dbReference type="RefSeq" id="WP_002847013.1">
    <property type="nucleotide sequence ID" value="NZ_ADKM02000018.1"/>
</dbReference>
<dbReference type="EMBL" id="ADKM02000018">
    <property type="protein sequence ID" value="EGC04564.1"/>
    <property type="molecule type" value="Genomic_DNA"/>
</dbReference>
<gene>
    <name evidence="2" type="ORF">CUS_7421</name>
</gene>
<proteinExistence type="predicted"/>
<name>E9S845_RUMAL</name>
<reference evidence="2 3" key="1">
    <citation type="submission" date="2011-02" db="EMBL/GenBank/DDBJ databases">
        <authorList>
            <person name="Nelson K.E."/>
            <person name="Sutton G."/>
            <person name="Torralba M."/>
            <person name="Durkin S."/>
            <person name="Harkins D."/>
            <person name="Montgomery R."/>
            <person name="Ziemer C."/>
            <person name="Klaassens E."/>
            <person name="Ocuiv P."/>
            <person name="Morrison M."/>
        </authorList>
    </citation>
    <scope>NUCLEOTIDE SEQUENCE [LARGE SCALE GENOMIC DNA]</scope>
    <source>
        <strain evidence="2 3">8</strain>
    </source>
</reference>
<evidence type="ECO:0000313" key="2">
    <source>
        <dbReference type="EMBL" id="EGC04564.1"/>
    </source>
</evidence>